<gene>
    <name evidence="2" type="ORF">ODALV1_LOCUS27</name>
</gene>
<accession>A0ABP1PHE9</accession>
<evidence type="ECO:0000313" key="2">
    <source>
        <dbReference type="EMBL" id="CAL8067926.1"/>
    </source>
</evidence>
<protein>
    <submittedName>
        <fullName evidence="2">Uncharacterized protein</fullName>
    </submittedName>
</protein>
<reference evidence="2 3" key="1">
    <citation type="submission" date="2024-08" db="EMBL/GenBank/DDBJ databases">
        <authorList>
            <person name="Cucini C."/>
            <person name="Frati F."/>
        </authorList>
    </citation>
    <scope>NUCLEOTIDE SEQUENCE [LARGE SCALE GENOMIC DNA]</scope>
</reference>
<feature type="region of interest" description="Disordered" evidence="1">
    <location>
        <begin position="342"/>
        <end position="366"/>
    </location>
</feature>
<evidence type="ECO:0000256" key="1">
    <source>
        <dbReference type="SAM" id="MobiDB-lite"/>
    </source>
</evidence>
<dbReference type="Proteomes" id="UP001642540">
    <property type="component" value="Unassembled WGS sequence"/>
</dbReference>
<sequence>MGKNVRSKIPVPVQDRTGTGPDSVLKSTAVPQLWTERTGVRLDLQSRYVSQTGVPYLNLQLQINGISRTQNRGRSTSIAEAQVPEELVGRFPGRVVDALYRSMNERYCVHVGCFNYTEENQPGPSRRRGAGELLMVAVKENSNENEVSDTHPDFDGKEWNLLEDDIDGLVSGAQNQPDLDGQQNNLNENEGNPRNSYENEGINRYYDENESNGVKSTHENHGEEFSFNSMEIGSSTWENQLASGTNKIFETPDESIFQDWDILGVDLQDENGNAYDAQGVNGIDEQAGNTNNFMQNEKGTEDRDMVYGETENEYSLNNIFTENSNDDLESLSNFNFDNLSDDSFGKRPSTKKQGNELNDNFGGNTFSTSKDIWGNEKDPLYDVFNSEELDYLMNNFG</sequence>
<feature type="region of interest" description="Disordered" evidence="1">
    <location>
        <begin position="1"/>
        <end position="22"/>
    </location>
</feature>
<comment type="caution">
    <text evidence="2">The sequence shown here is derived from an EMBL/GenBank/DDBJ whole genome shotgun (WGS) entry which is preliminary data.</text>
</comment>
<name>A0ABP1PHE9_9HEXA</name>
<feature type="compositionally biased region" description="Polar residues" evidence="1">
    <location>
        <begin position="351"/>
        <end position="366"/>
    </location>
</feature>
<feature type="region of interest" description="Disordered" evidence="1">
    <location>
        <begin position="169"/>
        <end position="200"/>
    </location>
</feature>
<organism evidence="2 3">
    <name type="scientific">Orchesella dallaii</name>
    <dbReference type="NCBI Taxonomy" id="48710"/>
    <lineage>
        <taxon>Eukaryota</taxon>
        <taxon>Metazoa</taxon>
        <taxon>Ecdysozoa</taxon>
        <taxon>Arthropoda</taxon>
        <taxon>Hexapoda</taxon>
        <taxon>Collembola</taxon>
        <taxon>Entomobryomorpha</taxon>
        <taxon>Entomobryoidea</taxon>
        <taxon>Orchesellidae</taxon>
        <taxon>Orchesellinae</taxon>
        <taxon>Orchesella</taxon>
    </lineage>
</organism>
<dbReference type="EMBL" id="CAXLJM020000001">
    <property type="protein sequence ID" value="CAL8067926.1"/>
    <property type="molecule type" value="Genomic_DNA"/>
</dbReference>
<proteinExistence type="predicted"/>
<evidence type="ECO:0000313" key="3">
    <source>
        <dbReference type="Proteomes" id="UP001642540"/>
    </source>
</evidence>
<keyword evidence="3" id="KW-1185">Reference proteome</keyword>
<feature type="compositionally biased region" description="Low complexity" evidence="1">
    <location>
        <begin position="178"/>
        <end position="192"/>
    </location>
</feature>